<dbReference type="EMBL" id="PGOL01001070">
    <property type="protein sequence ID" value="PKI61131.1"/>
    <property type="molecule type" value="Genomic_DNA"/>
</dbReference>
<proteinExistence type="predicted"/>
<name>A0A2I0JXW1_PUNGR</name>
<comment type="caution">
    <text evidence="1">The sequence shown here is derived from an EMBL/GenBank/DDBJ whole genome shotgun (WGS) entry which is preliminary data.</text>
</comment>
<keyword evidence="2" id="KW-1185">Reference proteome</keyword>
<dbReference type="Proteomes" id="UP000233551">
    <property type="component" value="Unassembled WGS sequence"/>
</dbReference>
<evidence type="ECO:0000313" key="1">
    <source>
        <dbReference type="EMBL" id="PKI61131.1"/>
    </source>
</evidence>
<protein>
    <submittedName>
        <fullName evidence="1">Uncharacterized protein</fullName>
    </submittedName>
</protein>
<dbReference type="AlphaFoldDB" id="A0A2I0JXW1"/>
<sequence>MASTLIVRLGSVHLPKGRETNTREKGVATICLQLEGRGLRGLMRARGWVQSNWGFRGGSYSPQDIRWIGRAPGLGSILCSGLARFVCIGALDPVVDG</sequence>
<reference evidence="1 2" key="1">
    <citation type="submission" date="2017-11" db="EMBL/GenBank/DDBJ databases">
        <title>De-novo sequencing of pomegranate (Punica granatum L.) genome.</title>
        <authorList>
            <person name="Akparov Z."/>
            <person name="Amiraslanov A."/>
            <person name="Hajiyeva S."/>
            <person name="Abbasov M."/>
            <person name="Kaur K."/>
            <person name="Hamwieh A."/>
            <person name="Solovyev V."/>
            <person name="Salamov A."/>
            <person name="Braich B."/>
            <person name="Kosarev P."/>
            <person name="Mahmoud A."/>
            <person name="Hajiyev E."/>
            <person name="Babayeva S."/>
            <person name="Izzatullayeva V."/>
            <person name="Mammadov A."/>
            <person name="Mammadov A."/>
            <person name="Sharifova S."/>
            <person name="Ojaghi J."/>
            <person name="Eynullazada K."/>
            <person name="Bayramov B."/>
            <person name="Abdulazimova A."/>
            <person name="Shahmuradov I."/>
        </authorList>
    </citation>
    <scope>NUCLEOTIDE SEQUENCE [LARGE SCALE GENOMIC DNA]</scope>
    <source>
        <strain evidence="2">cv. AG2017</strain>
        <tissue evidence="1">Leaf</tissue>
    </source>
</reference>
<evidence type="ECO:0000313" key="2">
    <source>
        <dbReference type="Proteomes" id="UP000233551"/>
    </source>
</evidence>
<organism evidence="1 2">
    <name type="scientific">Punica granatum</name>
    <name type="common">Pomegranate</name>
    <dbReference type="NCBI Taxonomy" id="22663"/>
    <lineage>
        <taxon>Eukaryota</taxon>
        <taxon>Viridiplantae</taxon>
        <taxon>Streptophyta</taxon>
        <taxon>Embryophyta</taxon>
        <taxon>Tracheophyta</taxon>
        <taxon>Spermatophyta</taxon>
        <taxon>Magnoliopsida</taxon>
        <taxon>eudicotyledons</taxon>
        <taxon>Gunneridae</taxon>
        <taxon>Pentapetalae</taxon>
        <taxon>rosids</taxon>
        <taxon>malvids</taxon>
        <taxon>Myrtales</taxon>
        <taxon>Lythraceae</taxon>
        <taxon>Punica</taxon>
    </lineage>
</organism>
<gene>
    <name evidence="1" type="ORF">CRG98_018451</name>
</gene>
<accession>A0A2I0JXW1</accession>